<sequence length="106" mass="12102">MALESLEPGYRFGYGSRRTKPVTTLAIDLVACIGVFQLRLNQPTELGRRRGDRDAARPYRPRTCAHDEGGEGWLCKPFHVWNSATALAIIWSLLYWKVDMSSRCSW</sequence>
<comment type="caution">
    <text evidence="1">The sequence shown here is derived from an EMBL/GenBank/DDBJ whole genome shotgun (WGS) entry which is preliminary data.</text>
</comment>
<evidence type="ECO:0000313" key="2">
    <source>
        <dbReference type="Proteomes" id="UP000246005"/>
    </source>
</evidence>
<name>A0A316I7G0_9PSEU</name>
<protein>
    <submittedName>
        <fullName evidence="1">Uncharacterized protein</fullName>
    </submittedName>
</protein>
<organism evidence="1 2">
    <name type="scientific">Lentzea atacamensis</name>
    <dbReference type="NCBI Taxonomy" id="531938"/>
    <lineage>
        <taxon>Bacteria</taxon>
        <taxon>Bacillati</taxon>
        <taxon>Actinomycetota</taxon>
        <taxon>Actinomycetes</taxon>
        <taxon>Pseudonocardiales</taxon>
        <taxon>Pseudonocardiaceae</taxon>
        <taxon>Lentzea</taxon>
    </lineage>
</organism>
<gene>
    <name evidence="1" type="ORF">C8D88_105408</name>
</gene>
<proteinExistence type="predicted"/>
<dbReference type="EMBL" id="QGHB01000005">
    <property type="protein sequence ID" value="PWK86365.1"/>
    <property type="molecule type" value="Genomic_DNA"/>
</dbReference>
<dbReference type="Proteomes" id="UP000246005">
    <property type="component" value="Unassembled WGS sequence"/>
</dbReference>
<dbReference type="AlphaFoldDB" id="A0A316I7G0"/>
<accession>A0A316I7G0</accession>
<evidence type="ECO:0000313" key="1">
    <source>
        <dbReference type="EMBL" id="PWK86365.1"/>
    </source>
</evidence>
<reference evidence="1 2" key="1">
    <citation type="submission" date="2018-05" db="EMBL/GenBank/DDBJ databases">
        <title>Genomic Encyclopedia of Type Strains, Phase IV (KMG-IV): sequencing the most valuable type-strain genomes for metagenomic binning, comparative biology and taxonomic classification.</title>
        <authorList>
            <person name="Goeker M."/>
        </authorList>
    </citation>
    <scope>NUCLEOTIDE SEQUENCE [LARGE SCALE GENOMIC DNA]</scope>
    <source>
        <strain evidence="1 2">DSM 45480</strain>
    </source>
</reference>